<dbReference type="Gene3D" id="3.10.450.50">
    <property type="match status" value="1"/>
</dbReference>
<dbReference type="PANTHER" id="PTHR31757">
    <property type="entry name" value="SLL0781 PROTEIN"/>
    <property type="match status" value="1"/>
</dbReference>
<dbReference type="InterPro" id="IPR032710">
    <property type="entry name" value="NTF2-like_dom_sf"/>
</dbReference>
<name>A0ABP1GEJ3_9CHLO</name>
<evidence type="ECO:0000313" key="2">
    <source>
        <dbReference type="Proteomes" id="UP001497392"/>
    </source>
</evidence>
<organism evidence="1 2">
    <name type="scientific">Coccomyxa viridis</name>
    <dbReference type="NCBI Taxonomy" id="1274662"/>
    <lineage>
        <taxon>Eukaryota</taxon>
        <taxon>Viridiplantae</taxon>
        <taxon>Chlorophyta</taxon>
        <taxon>core chlorophytes</taxon>
        <taxon>Trebouxiophyceae</taxon>
        <taxon>Trebouxiophyceae incertae sedis</taxon>
        <taxon>Coccomyxaceae</taxon>
        <taxon>Coccomyxa</taxon>
    </lineage>
</organism>
<sequence>MQASSNDEDPIKYPIPPFTEETAKQKVKAAQDAWNTRNPEKISLAYTPDSDWHNRDLFFKGRDEIRKFLTKKWEMELDYRLVKELWTYNGNRIAVRFEYEFHDEAGKWFRAHGNENWEFDERGYMQKRDACINNVPIEDSVRRLQGWEIHDKA</sequence>
<gene>
    <name evidence="1" type="primary">g11841</name>
    <name evidence="1" type="ORF">VP750_LOCUS10574</name>
</gene>
<proteinExistence type="predicted"/>
<dbReference type="Pfam" id="PF07080">
    <property type="entry name" value="DUF1348"/>
    <property type="match status" value="1"/>
</dbReference>
<dbReference type="SUPFAM" id="SSF54427">
    <property type="entry name" value="NTF2-like"/>
    <property type="match status" value="1"/>
</dbReference>
<keyword evidence="2" id="KW-1185">Reference proteome</keyword>
<accession>A0ABP1GEJ3</accession>
<evidence type="ECO:0000313" key="1">
    <source>
        <dbReference type="EMBL" id="CAL5228668.1"/>
    </source>
</evidence>
<dbReference type="Proteomes" id="UP001497392">
    <property type="component" value="Unassembled WGS sequence"/>
</dbReference>
<protein>
    <submittedName>
        <fullName evidence="1">G11841 protein</fullName>
    </submittedName>
</protein>
<reference evidence="1 2" key="1">
    <citation type="submission" date="2024-06" db="EMBL/GenBank/DDBJ databases">
        <authorList>
            <person name="Kraege A."/>
            <person name="Thomma B."/>
        </authorList>
    </citation>
    <scope>NUCLEOTIDE SEQUENCE [LARGE SCALE GENOMIC DNA]</scope>
</reference>
<comment type="caution">
    <text evidence="1">The sequence shown here is derived from an EMBL/GenBank/DDBJ whole genome shotgun (WGS) entry which is preliminary data.</text>
</comment>
<dbReference type="InterPro" id="IPR009783">
    <property type="entry name" value="DUF1348"/>
</dbReference>
<dbReference type="PANTHER" id="PTHR31757:SF0">
    <property type="entry name" value="SLL0781 PROTEIN"/>
    <property type="match status" value="1"/>
</dbReference>
<dbReference type="EMBL" id="CAXHTA020000019">
    <property type="protein sequence ID" value="CAL5228668.1"/>
    <property type="molecule type" value="Genomic_DNA"/>
</dbReference>